<dbReference type="Gene3D" id="2.60.120.600">
    <property type="entry name" value="Domain of unknown function DUF1214, C-terminal domain"/>
    <property type="match status" value="1"/>
</dbReference>
<dbReference type="InterPro" id="IPR010621">
    <property type="entry name" value="DUF1214"/>
</dbReference>
<dbReference type="PROSITE" id="PS51257">
    <property type="entry name" value="PROKAR_LIPOPROTEIN"/>
    <property type="match status" value="1"/>
</dbReference>
<evidence type="ECO:0000259" key="2">
    <source>
        <dbReference type="Pfam" id="PF06863"/>
    </source>
</evidence>
<name>A0ABS0CSG3_9NOCA</name>
<feature type="domain" description="DUF1214" evidence="1">
    <location>
        <begin position="361"/>
        <end position="453"/>
    </location>
</feature>
<dbReference type="PANTHER" id="PTHR36509">
    <property type="entry name" value="BLL3101 PROTEIN"/>
    <property type="match status" value="1"/>
</dbReference>
<protein>
    <submittedName>
        <fullName evidence="3">DUF1254 domain-containing protein</fullName>
    </submittedName>
</protein>
<dbReference type="PROSITE" id="PS51318">
    <property type="entry name" value="TAT"/>
    <property type="match status" value="1"/>
</dbReference>
<evidence type="ECO:0000313" key="3">
    <source>
        <dbReference type="EMBL" id="MBF6299554.1"/>
    </source>
</evidence>
<accession>A0ABS0CSG3</accession>
<sequence length="470" mass="50665">MDHRTDGKVMLSRRSAFGLAATSVAALGLAACGGSEDEDSAVPGDAVAIARDAYIFGFPLVLMDLTRATAEETVPVNRFRHTNSFDAQEQREVVRPDLDTMDSFAWLDLTREPMVLQVPAMDQPRYWLAQLLDAWSNTGHNPSNMRPQAKSAGPPYTYVVTGPGWSGSLPEDLTPLPMPTPTVWLINRIQVDGPRDLPRVRAIQQQLKLAPLSAWTAGVDVPAPAVPPPRPTVPPAAQLADMAPRAFFDRMCALMKVNSPAPEDAPAMRRFASIGIEPGGAVKGIPDAELATAVATARQQIPVYVGETTIVENGWIYDPGTGRYGTDYLVRAAIAWNGLGAALPEDAIYPTVYGTAYAGGGPSRFRLHFAPGQLPPVDAFWSLTAYTADLYLVPTPAEIYAVGHHVPVVLNPDGSLDLTLQWADPGASVPTGNWLPIPESGQFSMTLRLFAPKIEAIKGIWRPPPLTPLR</sequence>
<dbReference type="Gene3D" id="2.60.40.1610">
    <property type="entry name" value="Domain of unknown function DUF1254"/>
    <property type="match status" value="1"/>
</dbReference>
<evidence type="ECO:0000259" key="1">
    <source>
        <dbReference type="Pfam" id="PF06742"/>
    </source>
</evidence>
<dbReference type="PANTHER" id="PTHR36509:SF2">
    <property type="entry name" value="BLL3101 PROTEIN"/>
    <property type="match status" value="1"/>
</dbReference>
<organism evidence="3 4">
    <name type="scientific">Nocardia amamiensis</name>
    <dbReference type="NCBI Taxonomy" id="404578"/>
    <lineage>
        <taxon>Bacteria</taxon>
        <taxon>Bacillati</taxon>
        <taxon>Actinomycetota</taxon>
        <taxon>Actinomycetes</taxon>
        <taxon>Mycobacteriales</taxon>
        <taxon>Nocardiaceae</taxon>
        <taxon>Nocardia</taxon>
    </lineage>
</organism>
<dbReference type="InterPro" id="IPR037049">
    <property type="entry name" value="DUF1214_C_sf"/>
</dbReference>
<evidence type="ECO:0000313" key="4">
    <source>
        <dbReference type="Proteomes" id="UP000702209"/>
    </source>
</evidence>
<dbReference type="EMBL" id="JADLQX010000013">
    <property type="protein sequence ID" value="MBF6299554.1"/>
    <property type="molecule type" value="Genomic_DNA"/>
</dbReference>
<dbReference type="Pfam" id="PF06863">
    <property type="entry name" value="DUF1254"/>
    <property type="match status" value="1"/>
</dbReference>
<dbReference type="InterPro" id="IPR037050">
    <property type="entry name" value="DUF1254_sf"/>
</dbReference>
<comment type="caution">
    <text evidence="3">The sequence shown here is derived from an EMBL/GenBank/DDBJ whole genome shotgun (WGS) entry which is preliminary data.</text>
</comment>
<keyword evidence="4" id="KW-1185">Reference proteome</keyword>
<feature type="domain" description="DUF1254" evidence="2">
    <location>
        <begin position="76"/>
        <end position="211"/>
    </location>
</feature>
<reference evidence="3 4" key="1">
    <citation type="submission" date="2020-10" db="EMBL/GenBank/DDBJ databases">
        <title>Identification of Nocardia species via Next-generation sequencing and recognition of intraspecies genetic diversity.</title>
        <authorList>
            <person name="Li P."/>
            <person name="Li P."/>
            <person name="Lu B."/>
        </authorList>
    </citation>
    <scope>NUCLEOTIDE SEQUENCE [LARGE SCALE GENOMIC DNA]</scope>
    <source>
        <strain evidence="3 4">BJ06-0157</strain>
    </source>
</reference>
<dbReference type="Pfam" id="PF06742">
    <property type="entry name" value="DUF1214"/>
    <property type="match status" value="1"/>
</dbReference>
<dbReference type="RefSeq" id="WP_195130823.1">
    <property type="nucleotide sequence ID" value="NZ_JADLQX010000013.1"/>
</dbReference>
<proteinExistence type="predicted"/>
<dbReference type="InterPro" id="IPR010679">
    <property type="entry name" value="DUF1254"/>
</dbReference>
<dbReference type="InterPro" id="IPR006311">
    <property type="entry name" value="TAT_signal"/>
</dbReference>
<dbReference type="Proteomes" id="UP000702209">
    <property type="component" value="Unassembled WGS sequence"/>
</dbReference>
<gene>
    <name evidence="3" type="ORF">IU459_18690</name>
</gene>
<dbReference type="SUPFAM" id="SSF160935">
    <property type="entry name" value="VPA0735-like"/>
    <property type="match status" value="1"/>
</dbReference>